<evidence type="ECO:0000256" key="1">
    <source>
        <dbReference type="SAM" id="MobiDB-lite"/>
    </source>
</evidence>
<dbReference type="EMBL" id="JALJOT010000019">
    <property type="protein sequence ID" value="KAK9901096.1"/>
    <property type="molecule type" value="Genomic_DNA"/>
</dbReference>
<proteinExistence type="predicted"/>
<gene>
    <name evidence="2" type="ORF">WJX75_004013</name>
</gene>
<feature type="region of interest" description="Disordered" evidence="1">
    <location>
        <begin position="1"/>
        <end position="40"/>
    </location>
</feature>
<name>A0ABR2YAN9_9CHLO</name>
<keyword evidence="3" id="KW-1185">Reference proteome</keyword>
<organism evidence="2 3">
    <name type="scientific">Coccomyxa subellipsoidea</name>
    <dbReference type="NCBI Taxonomy" id="248742"/>
    <lineage>
        <taxon>Eukaryota</taxon>
        <taxon>Viridiplantae</taxon>
        <taxon>Chlorophyta</taxon>
        <taxon>core chlorophytes</taxon>
        <taxon>Trebouxiophyceae</taxon>
        <taxon>Trebouxiophyceae incertae sedis</taxon>
        <taxon>Coccomyxaceae</taxon>
        <taxon>Coccomyxa</taxon>
    </lineage>
</organism>
<feature type="region of interest" description="Disordered" evidence="1">
    <location>
        <begin position="86"/>
        <end position="119"/>
    </location>
</feature>
<protein>
    <submittedName>
        <fullName evidence="2">Uncharacterized protein</fullName>
    </submittedName>
</protein>
<sequence length="143" mass="15454">MDEDDDEDEEEEEGDIDEGDGVAANTEDVGDDDIEWESSDDVAALQGSKTDIMAKQASQLMEIATKSSNGPLEDAAQVEDIPGAAVNKRKGIRGRTSTKQADTSPVDKGALDEENSATPGLKIMLRNQMQQTSLVGLRRTWLQ</sequence>
<evidence type="ECO:0000313" key="2">
    <source>
        <dbReference type="EMBL" id="KAK9901096.1"/>
    </source>
</evidence>
<feature type="compositionally biased region" description="Acidic residues" evidence="1">
    <location>
        <begin position="28"/>
        <end position="40"/>
    </location>
</feature>
<comment type="caution">
    <text evidence="2">The sequence shown here is derived from an EMBL/GenBank/DDBJ whole genome shotgun (WGS) entry which is preliminary data.</text>
</comment>
<dbReference type="Proteomes" id="UP001491310">
    <property type="component" value="Unassembled WGS sequence"/>
</dbReference>
<accession>A0ABR2YAN9</accession>
<reference evidence="2 3" key="1">
    <citation type="journal article" date="2024" name="Nat. Commun.">
        <title>Phylogenomics reveals the evolutionary origins of lichenization in chlorophyte algae.</title>
        <authorList>
            <person name="Puginier C."/>
            <person name="Libourel C."/>
            <person name="Otte J."/>
            <person name="Skaloud P."/>
            <person name="Haon M."/>
            <person name="Grisel S."/>
            <person name="Petersen M."/>
            <person name="Berrin J.G."/>
            <person name="Delaux P.M."/>
            <person name="Dal Grande F."/>
            <person name="Keller J."/>
        </authorList>
    </citation>
    <scope>NUCLEOTIDE SEQUENCE [LARGE SCALE GENOMIC DNA]</scope>
    <source>
        <strain evidence="2 3">SAG 216-7</strain>
    </source>
</reference>
<evidence type="ECO:0000313" key="3">
    <source>
        <dbReference type="Proteomes" id="UP001491310"/>
    </source>
</evidence>
<feature type="compositionally biased region" description="Acidic residues" evidence="1">
    <location>
        <begin position="1"/>
        <end position="20"/>
    </location>
</feature>